<gene>
    <name evidence="1" type="ORF">M404DRAFT_1009146</name>
</gene>
<evidence type="ECO:0000313" key="2">
    <source>
        <dbReference type="Proteomes" id="UP000054217"/>
    </source>
</evidence>
<dbReference type="AlphaFoldDB" id="A0A0C3I7P2"/>
<keyword evidence="2" id="KW-1185">Reference proteome</keyword>
<proteinExistence type="predicted"/>
<reference evidence="2" key="2">
    <citation type="submission" date="2015-01" db="EMBL/GenBank/DDBJ databases">
        <title>Evolutionary Origins and Diversification of the Mycorrhizal Mutualists.</title>
        <authorList>
            <consortium name="DOE Joint Genome Institute"/>
            <consortium name="Mycorrhizal Genomics Consortium"/>
            <person name="Kohler A."/>
            <person name="Kuo A."/>
            <person name="Nagy L.G."/>
            <person name="Floudas D."/>
            <person name="Copeland A."/>
            <person name="Barry K.W."/>
            <person name="Cichocki N."/>
            <person name="Veneault-Fourrey C."/>
            <person name="LaButti K."/>
            <person name="Lindquist E.A."/>
            <person name="Lipzen A."/>
            <person name="Lundell T."/>
            <person name="Morin E."/>
            <person name="Murat C."/>
            <person name="Riley R."/>
            <person name="Ohm R."/>
            <person name="Sun H."/>
            <person name="Tunlid A."/>
            <person name="Henrissat B."/>
            <person name="Grigoriev I.V."/>
            <person name="Hibbett D.S."/>
            <person name="Martin F."/>
        </authorList>
    </citation>
    <scope>NUCLEOTIDE SEQUENCE [LARGE SCALE GENOMIC DNA]</scope>
    <source>
        <strain evidence="2">Marx 270</strain>
    </source>
</reference>
<name>A0A0C3I7P2_PISTI</name>
<dbReference type="EMBL" id="KN832206">
    <property type="protein sequence ID" value="KIN93172.1"/>
    <property type="molecule type" value="Genomic_DNA"/>
</dbReference>
<protein>
    <submittedName>
        <fullName evidence="1">Uncharacterized protein</fullName>
    </submittedName>
</protein>
<evidence type="ECO:0000313" key="1">
    <source>
        <dbReference type="EMBL" id="KIN93172.1"/>
    </source>
</evidence>
<dbReference type="HOGENOM" id="CLU_185483_0_0_1"/>
<accession>A0A0C3I7P2</accession>
<dbReference type="InParanoid" id="A0A0C3I7P2"/>
<organism evidence="1 2">
    <name type="scientific">Pisolithus tinctorius Marx 270</name>
    <dbReference type="NCBI Taxonomy" id="870435"/>
    <lineage>
        <taxon>Eukaryota</taxon>
        <taxon>Fungi</taxon>
        <taxon>Dikarya</taxon>
        <taxon>Basidiomycota</taxon>
        <taxon>Agaricomycotina</taxon>
        <taxon>Agaricomycetes</taxon>
        <taxon>Agaricomycetidae</taxon>
        <taxon>Boletales</taxon>
        <taxon>Sclerodermatineae</taxon>
        <taxon>Pisolithaceae</taxon>
        <taxon>Pisolithus</taxon>
    </lineage>
</organism>
<dbReference type="OrthoDB" id="2676086at2759"/>
<sequence>MAHLQRIMLDSGAGISRHQLWLAARAVGLAGLSRILEGNPIPGAEEAVSGTRREVPSASIVLDAGKRRLRLFLSRFNL</sequence>
<reference evidence="1 2" key="1">
    <citation type="submission" date="2014-04" db="EMBL/GenBank/DDBJ databases">
        <authorList>
            <consortium name="DOE Joint Genome Institute"/>
            <person name="Kuo A."/>
            <person name="Kohler A."/>
            <person name="Costa M.D."/>
            <person name="Nagy L.G."/>
            <person name="Floudas D."/>
            <person name="Copeland A."/>
            <person name="Barry K.W."/>
            <person name="Cichocki N."/>
            <person name="Veneault-Fourrey C."/>
            <person name="LaButti K."/>
            <person name="Lindquist E.A."/>
            <person name="Lipzen A."/>
            <person name="Lundell T."/>
            <person name="Morin E."/>
            <person name="Murat C."/>
            <person name="Sun H."/>
            <person name="Tunlid A."/>
            <person name="Henrissat B."/>
            <person name="Grigoriev I.V."/>
            <person name="Hibbett D.S."/>
            <person name="Martin F."/>
            <person name="Nordberg H.P."/>
            <person name="Cantor M.N."/>
            <person name="Hua S.X."/>
        </authorList>
    </citation>
    <scope>NUCLEOTIDE SEQUENCE [LARGE SCALE GENOMIC DNA]</scope>
    <source>
        <strain evidence="1 2">Marx 270</strain>
    </source>
</reference>
<dbReference type="Proteomes" id="UP000054217">
    <property type="component" value="Unassembled WGS sequence"/>
</dbReference>